<comment type="similarity">
    <text evidence="2">Belongs to the JARID1 histone demethylase family.</text>
</comment>
<proteinExistence type="inferred from homology"/>
<dbReference type="PANTHER" id="PTHR12549">
    <property type="entry name" value="JMJC DOMAIN-CONTAINING HISTONE DEMETHYLATION PROTEIN"/>
    <property type="match status" value="1"/>
</dbReference>
<dbReference type="GO" id="GO:0000785">
    <property type="term" value="C:chromatin"/>
    <property type="evidence" value="ECO:0007669"/>
    <property type="project" value="TreeGrafter"/>
</dbReference>
<evidence type="ECO:0000256" key="3">
    <source>
        <dbReference type="ARBA" id="ARBA00022723"/>
    </source>
</evidence>
<name>A0A7J7KYG5_9MAGN</name>
<organism evidence="6 7">
    <name type="scientific">Kingdonia uniflora</name>
    <dbReference type="NCBI Taxonomy" id="39325"/>
    <lineage>
        <taxon>Eukaryota</taxon>
        <taxon>Viridiplantae</taxon>
        <taxon>Streptophyta</taxon>
        <taxon>Embryophyta</taxon>
        <taxon>Tracheophyta</taxon>
        <taxon>Spermatophyta</taxon>
        <taxon>Magnoliopsida</taxon>
        <taxon>Ranunculales</taxon>
        <taxon>Circaeasteraceae</taxon>
        <taxon>Kingdonia</taxon>
    </lineage>
</organism>
<dbReference type="InterPro" id="IPR045109">
    <property type="entry name" value="LSDs-like"/>
</dbReference>
<dbReference type="OrthoDB" id="1667110at2759"/>
<evidence type="ECO:0000256" key="1">
    <source>
        <dbReference type="ARBA" id="ARBA00004123"/>
    </source>
</evidence>
<keyword evidence="3" id="KW-0479">Metal-binding</keyword>
<sequence length="498" mass="56310">MVTLTPCWKPSLVNGDRRSREDSGRNDGLMWYIDLGHHVNGEFSMAAIQANALLVDMSDHIGKMKKKRNHEEDGVKGKETVTPVEVVTNLKTNAGAVSSGPNQTNKVSASRVTTCEKPSSKEGITSREKVNYCQYMVHALLPILKQFDQEQKLEKALEARIQGVSPSDICLQKSDCYSDEHVYCGCLQRGDGWKVNENGTISCPPKELGGYGCRLLELKCMFPKSWVSELSMKAEVIAERNKSPGTSTRFCSCFNSVGDNNFSNKSLRKVARRECSGDNYLYFVRILDIQDSDQEHFQKHWINGEPVIVDDALDIASGLSWDPMILSRALHEKKTSKVFKNQPHLEETAIDCLLWSEVRKEDPVIGKNQRLILIIFFIMQIEVSIHHFFKWYSSGLYYEDMWPKMLKLKDWPPDNSFEELLPHHFSNFISALPFQEYTNPTSGYLNIAVKLPTKSLKPNLGPKTYIAYGAAAELGRGDSLTKFHCDMSDAVCLVLFDL</sequence>
<evidence type="ECO:0000313" key="6">
    <source>
        <dbReference type="EMBL" id="KAF6135377.1"/>
    </source>
</evidence>
<dbReference type="GO" id="GO:0046872">
    <property type="term" value="F:metal ion binding"/>
    <property type="evidence" value="ECO:0007669"/>
    <property type="project" value="UniProtKB-KW"/>
</dbReference>
<accession>A0A7J7KYG5</accession>
<reference evidence="6 7" key="1">
    <citation type="journal article" date="2020" name="IScience">
        <title>Genome Sequencing of the Endangered Kingdonia uniflora (Circaeasteraceae, Ranunculales) Reveals Potential Mechanisms of Evolutionary Specialization.</title>
        <authorList>
            <person name="Sun Y."/>
            <person name="Deng T."/>
            <person name="Zhang A."/>
            <person name="Moore M.J."/>
            <person name="Landis J.B."/>
            <person name="Lin N."/>
            <person name="Zhang H."/>
            <person name="Zhang X."/>
            <person name="Huang J."/>
            <person name="Zhang X."/>
            <person name="Sun H."/>
            <person name="Wang H."/>
        </authorList>
    </citation>
    <scope>NUCLEOTIDE SEQUENCE [LARGE SCALE GENOMIC DNA]</scope>
    <source>
        <strain evidence="6">TB1705</strain>
        <tissue evidence="6">Leaf</tissue>
    </source>
</reference>
<keyword evidence="7" id="KW-1185">Reference proteome</keyword>
<feature type="compositionally biased region" description="Polar residues" evidence="5">
    <location>
        <begin position="94"/>
        <end position="117"/>
    </location>
</feature>
<comment type="caution">
    <text evidence="6">The sequence shown here is derived from an EMBL/GenBank/DDBJ whole genome shotgun (WGS) entry which is preliminary data.</text>
</comment>
<comment type="subcellular location">
    <subcellularLocation>
        <location evidence="1">Nucleus</location>
    </subcellularLocation>
</comment>
<evidence type="ECO:0000313" key="7">
    <source>
        <dbReference type="Proteomes" id="UP000541444"/>
    </source>
</evidence>
<dbReference type="GO" id="GO:0032454">
    <property type="term" value="F:histone H3K9 demethylase activity"/>
    <property type="evidence" value="ECO:0007669"/>
    <property type="project" value="InterPro"/>
</dbReference>
<dbReference type="GO" id="GO:0000118">
    <property type="term" value="C:histone deacetylase complex"/>
    <property type="evidence" value="ECO:0007669"/>
    <property type="project" value="TreeGrafter"/>
</dbReference>
<dbReference type="GO" id="GO:0031490">
    <property type="term" value="F:chromatin DNA binding"/>
    <property type="evidence" value="ECO:0007669"/>
    <property type="project" value="TreeGrafter"/>
</dbReference>
<dbReference type="GO" id="GO:0006357">
    <property type="term" value="P:regulation of transcription by RNA polymerase II"/>
    <property type="evidence" value="ECO:0007669"/>
    <property type="project" value="TreeGrafter"/>
</dbReference>
<gene>
    <name evidence="6" type="ORF">GIB67_027251</name>
</gene>
<dbReference type="AlphaFoldDB" id="A0A7J7KYG5"/>
<feature type="region of interest" description="Disordered" evidence="5">
    <location>
        <begin position="94"/>
        <end position="120"/>
    </location>
</feature>
<evidence type="ECO:0000256" key="5">
    <source>
        <dbReference type="SAM" id="MobiDB-lite"/>
    </source>
</evidence>
<dbReference type="Gene3D" id="2.60.120.650">
    <property type="entry name" value="Cupin"/>
    <property type="match status" value="1"/>
</dbReference>
<dbReference type="Proteomes" id="UP000541444">
    <property type="component" value="Unassembled WGS sequence"/>
</dbReference>
<keyword evidence="4" id="KW-0539">Nucleus</keyword>
<dbReference type="GO" id="GO:0003712">
    <property type="term" value="F:transcription coregulator activity"/>
    <property type="evidence" value="ECO:0007669"/>
    <property type="project" value="TreeGrafter"/>
</dbReference>
<protein>
    <submittedName>
        <fullName evidence="6">Uncharacterized protein</fullName>
    </submittedName>
</protein>
<evidence type="ECO:0000256" key="4">
    <source>
        <dbReference type="ARBA" id="ARBA00023242"/>
    </source>
</evidence>
<dbReference type="PANTHER" id="PTHR12549:SF11">
    <property type="entry name" value="LYSINE-SPECIFIC DEMETHYLASE JMJ25"/>
    <property type="match status" value="1"/>
</dbReference>
<dbReference type="EMBL" id="JACGCM010002788">
    <property type="protein sequence ID" value="KAF6135377.1"/>
    <property type="molecule type" value="Genomic_DNA"/>
</dbReference>
<evidence type="ECO:0000256" key="2">
    <source>
        <dbReference type="ARBA" id="ARBA00006801"/>
    </source>
</evidence>
<dbReference type="SUPFAM" id="SSF51197">
    <property type="entry name" value="Clavaminate synthase-like"/>
    <property type="match status" value="1"/>
</dbReference>